<organism evidence="2 3">
    <name type="scientific">Granulicella arctica</name>
    <dbReference type="NCBI Taxonomy" id="940613"/>
    <lineage>
        <taxon>Bacteria</taxon>
        <taxon>Pseudomonadati</taxon>
        <taxon>Acidobacteriota</taxon>
        <taxon>Terriglobia</taxon>
        <taxon>Terriglobales</taxon>
        <taxon>Acidobacteriaceae</taxon>
        <taxon>Granulicella</taxon>
    </lineage>
</organism>
<gene>
    <name evidence="2" type="ORF">HDF17_003631</name>
</gene>
<comment type="caution">
    <text evidence="2">The sequence shown here is derived from an EMBL/GenBank/DDBJ whole genome shotgun (WGS) entry which is preliminary data.</text>
</comment>
<keyword evidence="1" id="KW-1133">Transmembrane helix</keyword>
<dbReference type="Proteomes" id="UP000589520">
    <property type="component" value="Unassembled WGS sequence"/>
</dbReference>
<keyword evidence="3" id="KW-1185">Reference proteome</keyword>
<feature type="transmembrane region" description="Helical" evidence="1">
    <location>
        <begin position="101"/>
        <end position="120"/>
    </location>
</feature>
<protein>
    <submittedName>
        <fullName evidence="2">Putative membrane protein</fullName>
    </submittedName>
</protein>
<proteinExistence type="predicted"/>
<keyword evidence="1" id="KW-0812">Transmembrane</keyword>
<name>A0A7Y9THP9_9BACT</name>
<evidence type="ECO:0000313" key="3">
    <source>
        <dbReference type="Proteomes" id="UP000589520"/>
    </source>
</evidence>
<feature type="transmembrane region" description="Helical" evidence="1">
    <location>
        <begin position="43"/>
        <end position="76"/>
    </location>
</feature>
<keyword evidence="1" id="KW-0472">Membrane</keyword>
<sequence>MEAVLRTSPFILLTGSMFTLIAIPLAAWSIGSASWNSLRRYIYGFWLVLALFIVVSGNADGLILISGAGLITLWSLRKRSISEDSSQIQISLRMHGSRNNITVAAILAAITCILSLFLFFGNGPKVYVSEICAIYAIACVCQSLNAFQMMERGQSAGRETKP</sequence>
<dbReference type="RefSeq" id="WP_179493140.1">
    <property type="nucleotide sequence ID" value="NZ_JACCCW010000002.1"/>
</dbReference>
<dbReference type="EMBL" id="JACCCW010000002">
    <property type="protein sequence ID" value="NYF81311.1"/>
    <property type="molecule type" value="Genomic_DNA"/>
</dbReference>
<dbReference type="AlphaFoldDB" id="A0A7Y9THP9"/>
<evidence type="ECO:0000256" key="1">
    <source>
        <dbReference type="SAM" id="Phobius"/>
    </source>
</evidence>
<accession>A0A7Y9THP9</accession>
<reference evidence="2 3" key="1">
    <citation type="submission" date="2020-07" db="EMBL/GenBank/DDBJ databases">
        <title>Genomic Encyclopedia of Type Strains, Phase IV (KMG-V): Genome sequencing to study the core and pangenomes of soil and plant-associated prokaryotes.</title>
        <authorList>
            <person name="Whitman W."/>
        </authorList>
    </citation>
    <scope>NUCLEOTIDE SEQUENCE [LARGE SCALE GENOMIC DNA]</scope>
    <source>
        <strain evidence="2 3">X4EP2</strain>
    </source>
</reference>
<evidence type="ECO:0000313" key="2">
    <source>
        <dbReference type="EMBL" id="NYF81311.1"/>
    </source>
</evidence>
<feature type="transmembrane region" description="Helical" evidence="1">
    <location>
        <begin position="12"/>
        <end position="31"/>
    </location>
</feature>